<sequence length="74" mass="8460">MVMMMRCARPPAPRFRADRPFLYALLDSQTMGIMLCSAMIGEPPVPRFDADRPFLTVILVDDTPYFMATQRGDF</sequence>
<name>A0A194PIZ0_PAPXU</name>
<accession>A0A194PIZ0</accession>
<dbReference type="AlphaFoldDB" id="A0A194PIZ0"/>
<dbReference type="EMBL" id="KQ459602">
    <property type="protein sequence ID" value="KPI93287.1"/>
    <property type="molecule type" value="Genomic_DNA"/>
</dbReference>
<dbReference type="InterPro" id="IPR036186">
    <property type="entry name" value="Serpin_sf"/>
</dbReference>
<reference evidence="1 2" key="1">
    <citation type="journal article" date="2015" name="Nat. Commun.">
        <title>Outbred genome sequencing and CRISPR/Cas9 gene editing in butterflies.</title>
        <authorList>
            <person name="Li X."/>
            <person name="Fan D."/>
            <person name="Zhang W."/>
            <person name="Liu G."/>
            <person name="Zhang L."/>
            <person name="Zhao L."/>
            <person name="Fang X."/>
            <person name="Chen L."/>
            <person name="Dong Y."/>
            <person name="Chen Y."/>
            <person name="Ding Y."/>
            <person name="Zhao R."/>
            <person name="Feng M."/>
            <person name="Zhu Y."/>
            <person name="Feng Y."/>
            <person name="Jiang X."/>
            <person name="Zhu D."/>
            <person name="Xiang H."/>
            <person name="Feng X."/>
            <person name="Li S."/>
            <person name="Wang J."/>
            <person name="Zhang G."/>
            <person name="Kronforst M.R."/>
            <person name="Wang W."/>
        </authorList>
    </citation>
    <scope>NUCLEOTIDE SEQUENCE [LARGE SCALE GENOMIC DNA]</scope>
    <source>
        <strain evidence="1">Ya'a_city_454_Px</strain>
        <tissue evidence="1">Whole body</tissue>
    </source>
</reference>
<keyword evidence="2" id="KW-1185">Reference proteome</keyword>
<evidence type="ECO:0000313" key="2">
    <source>
        <dbReference type="Proteomes" id="UP000053268"/>
    </source>
</evidence>
<dbReference type="Proteomes" id="UP000053268">
    <property type="component" value="Unassembled WGS sequence"/>
</dbReference>
<evidence type="ECO:0000313" key="1">
    <source>
        <dbReference type="EMBL" id="KPI93287.1"/>
    </source>
</evidence>
<dbReference type="PROSITE" id="PS00284">
    <property type="entry name" value="SERPIN"/>
    <property type="match status" value="1"/>
</dbReference>
<protein>
    <submittedName>
        <fullName evidence="1">Uncharacterized protein</fullName>
    </submittedName>
</protein>
<proteinExistence type="predicted"/>
<organism evidence="1 2">
    <name type="scientific">Papilio xuthus</name>
    <name type="common">Asian swallowtail butterfly</name>
    <dbReference type="NCBI Taxonomy" id="66420"/>
    <lineage>
        <taxon>Eukaryota</taxon>
        <taxon>Metazoa</taxon>
        <taxon>Ecdysozoa</taxon>
        <taxon>Arthropoda</taxon>
        <taxon>Hexapoda</taxon>
        <taxon>Insecta</taxon>
        <taxon>Pterygota</taxon>
        <taxon>Neoptera</taxon>
        <taxon>Endopterygota</taxon>
        <taxon>Lepidoptera</taxon>
        <taxon>Glossata</taxon>
        <taxon>Ditrysia</taxon>
        <taxon>Papilionoidea</taxon>
        <taxon>Papilionidae</taxon>
        <taxon>Papilioninae</taxon>
        <taxon>Papilio</taxon>
    </lineage>
</organism>
<dbReference type="InterPro" id="IPR023795">
    <property type="entry name" value="Serpin_CS"/>
</dbReference>
<gene>
    <name evidence="1" type="ORF">RR46_10547</name>
</gene>
<dbReference type="SUPFAM" id="SSF56574">
    <property type="entry name" value="Serpins"/>
    <property type="match status" value="1"/>
</dbReference>